<keyword evidence="2" id="KW-1185">Reference proteome</keyword>
<reference evidence="1 2" key="1">
    <citation type="submission" date="2015-07" db="EMBL/GenBank/DDBJ databases">
        <title>Emmonsia species relationships and genome sequence.</title>
        <authorList>
            <consortium name="The Broad Institute Genomics Platform"/>
            <person name="Cuomo C.A."/>
            <person name="Munoz J.F."/>
            <person name="Imamovic A."/>
            <person name="Priest M.E."/>
            <person name="Young S."/>
            <person name="Clay O.K."/>
            <person name="McEwen J.G."/>
        </authorList>
    </citation>
    <scope>NUCLEOTIDE SEQUENCE [LARGE SCALE GENOMIC DNA]</scope>
    <source>
        <strain evidence="1 2">UAMH 9510</strain>
    </source>
</reference>
<evidence type="ECO:0000313" key="1">
    <source>
        <dbReference type="EMBL" id="OJD18557.1"/>
    </source>
</evidence>
<protein>
    <submittedName>
        <fullName evidence="1">Uncharacterized protein</fullName>
    </submittedName>
</protein>
<dbReference type="AlphaFoldDB" id="A0A1J9QTF1"/>
<dbReference type="Proteomes" id="UP000182235">
    <property type="component" value="Unassembled WGS sequence"/>
</dbReference>
<comment type="caution">
    <text evidence="1">The sequence shown here is derived from an EMBL/GenBank/DDBJ whole genome shotgun (WGS) entry which is preliminary data.</text>
</comment>
<organism evidence="1 2">
    <name type="scientific">Emergomyces pasteurianus Ep9510</name>
    <dbReference type="NCBI Taxonomy" id="1447872"/>
    <lineage>
        <taxon>Eukaryota</taxon>
        <taxon>Fungi</taxon>
        <taxon>Dikarya</taxon>
        <taxon>Ascomycota</taxon>
        <taxon>Pezizomycotina</taxon>
        <taxon>Eurotiomycetes</taxon>
        <taxon>Eurotiomycetidae</taxon>
        <taxon>Onygenales</taxon>
        <taxon>Ajellomycetaceae</taxon>
        <taxon>Emergomyces</taxon>
    </lineage>
</organism>
<gene>
    <name evidence="1" type="ORF">AJ78_01398</name>
</gene>
<accession>A0A1J9QTF1</accession>
<dbReference type="OrthoDB" id="5327538at2759"/>
<name>A0A1J9QTF1_9EURO</name>
<sequence length="151" mass="18142">MDPRMNLRQEFRLRQSFFKYQQLYEEIRQEDRTAEQISCDEKNYFKNRNQLELSIARKLKLISDWSSRYGKPPSSRIRGSGDVFVADKRLWLWIDVHGWKIFNAEPIHPYCTFLNLRYQTNIFRIDILLLPGLVISDLTLCLERIAMLMHA</sequence>
<proteinExistence type="predicted"/>
<dbReference type="EMBL" id="LGRN01000031">
    <property type="protein sequence ID" value="OJD18557.1"/>
    <property type="molecule type" value="Genomic_DNA"/>
</dbReference>
<dbReference type="VEuPathDB" id="FungiDB:AJ78_01398"/>
<evidence type="ECO:0000313" key="2">
    <source>
        <dbReference type="Proteomes" id="UP000182235"/>
    </source>
</evidence>
<dbReference type="STRING" id="1447872.A0A1J9QTF1"/>